<dbReference type="AlphaFoldDB" id="A0AAD2G7W0"/>
<dbReference type="Proteomes" id="UP001295423">
    <property type="component" value="Unassembled WGS sequence"/>
</dbReference>
<protein>
    <recommendedName>
        <fullName evidence="12">SPX domain-containing protein</fullName>
    </recommendedName>
</protein>
<dbReference type="GO" id="GO:0006817">
    <property type="term" value="P:phosphate ion transport"/>
    <property type="evidence" value="ECO:0007669"/>
    <property type="project" value="TreeGrafter"/>
</dbReference>
<evidence type="ECO:0000259" key="9">
    <source>
        <dbReference type="PROSITE" id="PS51382"/>
    </source>
</evidence>
<dbReference type="EMBL" id="CAKOGP040002203">
    <property type="protein sequence ID" value="CAJ1965477.1"/>
    <property type="molecule type" value="Genomic_DNA"/>
</dbReference>
<dbReference type="Pfam" id="PF03105">
    <property type="entry name" value="SPX"/>
    <property type="match status" value="1"/>
</dbReference>
<accession>A0AAD2G7W0</accession>
<reference evidence="10" key="1">
    <citation type="submission" date="2023-08" db="EMBL/GenBank/DDBJ databases">
        <authorList>
            <person name="Audoor S."/>
            <person name="Bilcke G."/>
        </authorList>
    </citation>
    <scope>NUCLEOTIDE SEQUENCE</scope>
</reference>
<feature type="domain" description="SPX" evidence="9">
    <location>
        <begin position="2"/>
        <end position="324"/>
    </location>
</feature>
<evidence type="ECO:0000259" key="8">
    <source>
        <dbReference type="PROSITE" id="PS51380"/>
    </source>
</evidence>
<evidence type="ECO:0000256" key="6">
    <source>
        <dbReference type="SAM" id="Coils"/>
    </source>
</evidence>
<evidence type="ECO:0000256" key="3">
    <source>
        <dbReference type="ARBA" id="ARBA00022692"/>
    </source>
</evidence>
<evidence type="ECO:0000313" key="10">
    <source>
        <dbReference type="EMBL" id="CAJ1965477.1"/>
    </source>
</evidence>
<evidence type="ECO:0008006" key="12">
    <source>
        <dbReference type="Google" id="ProtNLM"/>
    </source>
</evidence>
<keyword evidence="6" id="KW-0175">Coiled coil</keyword>
<dbReference type="PROSITE" id="PS51380">
    <property type="entry name" value="EXS"/>
    <property type="match status" value="1"/>
</dbReference>
<feature type="domain" description="EXS" evidence="8">
    <location>
        <begin position="585"/>
        <end position="795"/>
    </location>
</feature>
<evidence type="ECO:0000256" key="7">
    <source>
        <dbReference type="SAM" id="Phobius"/>
    </source>
</evidence>
<feature type="transmembrane region" description="Helical" evidence="7">
    <location>
        <begin position="710"/>
        <end position="730"/>
    </location>
</feature>
<keyword evidence="4 7" id="KW-1133">Transmembrane helix</keyword>
<feature type="coiled-coil region" evidence="6">
    <location>
        <begin position="127"/>
        <end position="173"/>
    </location>
</feature>
<comment type="subcellular location">
    <subcellularLocation>
        <location evidence="1">Membrane</location>
        <topology evidence="1">Multi-pass membrane protein</topology>
    </subcellularLocation>
</comment>
<dbReference type="InterPro" id="IPR004331">
    <property type="entry name" value="SPX_dom"/>
</dbReference>
<dbReference type="Pfam" id="PF03124">
    <property type="entry name" value="EXS"/>
    <property type="match status" value="1"/>
</dbReference>
<evidence type="ECO:0000256" key="4">
    <source>
        <dbReference type="ARBA" id="ARBA00022989"/>
    </source>
</evidence>
<feature type="transmembrane region" description="Helical" evidence="7">
    <location>
        <begin position="495"/>
        <end position="513"/>
    </location>
</feature>
<name>A0AAD2G7W0_9STRA</name>
<feature type="transmembrane region" description="Helical" evidence="7">
    <location>
        <begin position="416"/>
        <end position="441"/>
    </location>
</feature>
<organism evidence="10 11">
    <name type="scientific">Cylindrotheca closterium</name>
    <dbReference type="NCBI Taxonomy" id="2856"/>
    <lineage>
        <taxon>Eukaryota</taxon>
        <taxon>Sar</taxon>
        <taxon>Stramenopiles</taxon>
        <taxon>Ochrophyta</taxon>
        <taxon>Bacillariophyta</taxon>
        <taxon>Bacillariophyceae</taxon>
        <taxon>Bacillariophycidae</taxon>
        <taxon>Bacillariales</taxon>
        <taxon>Bacillariaceae</taxon>
        <taxon>Cylindrotheca</taxon>
    </lineage>
</organism>
<evidence type="ECO:0000256" key="1">
    <source>
        <dbReference type="ARBA" id="ARBA00004141"/>
    </source>
</evidence>
<sequence length="843" mass="96274">MVEFGLKLEDNKVAEWSNHYLDYGKLKAILKKAKTAKQSHEDYLKRQGEKKGGFFGSPHSSSADLQSQGVVNETTNLIVSPDKQILSPLGSQVDLSDPNAVQEAVQKQKSSSNLSLTRLSGYFNRGEKSYTDKIEKLSKEFEELLRAERVKTVDFYNTKLAELESRLEILVQSVAQSSTLAPTFVQDDEGDKTEHSTIGTSPRVRQHVKQPSLTRGRFASVVNIVSKKLRREKQIFDALQKGDTDMALKIELLSIDDDDDEDENRVENEKVLAEGNSIKRALTDHYRTTMLLKNFAIMNYTGFVKIVKKHDKTLSQNKGKFKSFLKAEDLFDEGKEVDELSLRVVRYYANWFCEGNIREATTEMLPKKGDGLEMDWSQLRLGYRMGMSAVLALWVCWDCIWGLVNEGNTTIGGRAAFPVFRACGGLLLLQWFWGCSVFIWGRYRVNYIYLFDLDPRTVSSAMSIFEDAVENTLVFLLVMLLYYKAGASDIPQWIPTGWFPMSLVLYTVYQLIFPLKTRIPMWGAIWKVVTAPLNSPSFFHGYIGDIFTSMVKVFQDVAWTICWVCSGQFSSYETLRDKATFPWETAHWYKNFLIPIVCLFPLLIRFNQCLRRYIDTGDRVPHLPNAAKYALSQTVTLFGAFHPLYMELDAAKAQSQSGLHGVDLFQVFWLLIFLTSSLYSFTWDVFMDWGLGRKKYGYLGATLMYPKRSYYFTVIAFDLVLRFMWVLTLLPPSSGAKFEVPSYLSAVTMMLELFRRTIWGFLRLENEHRSNAAGFRRVSFVPLHFNTGHGHNYSHKERGGQSVLKEVVLVSIVVLGICVSSIIAAQNANSRQNKWAPSDNNEF</sequence>
<feature type="transmembrane region" description="Helical" evidence="7">
    <location>
        <begin position="807"/>
        <end position="825"/>
    </location>
</feature>
<gene>
    <name evidence="10" type="ORF">CYCCA115_LOCUS21132</name>
</gene>
<dbReference type="GO" id="GO:0016036">
    <property type="term" value="P:cellular response to phosphate starvation"/>
    <property type="evidence" value="ECO:0007669"/>
    <property type="project" value="TreeGrafter"/>
</dbReference>
<feature type="transmembrane region" description="Helical" evidence="7">
    <location>
        <begin position="588"/>
        <end position="606"/>
    </location>
</feature>
<dbReference type="GO" id="GO:0000822">
    <property type="term" value="F:inositol hexakisphosphate binding"/>
    <property type="evidence" value="ECO:0007669"/>
    <property type="project" value="TreeGrafter"/>
</dbReference>
<evidence type="ECO:0000313" key="11">
    <source>
        <dbReference type="Proteomes" id="UP001295423"/>
    </source>
</evidence>
<dbReference type="PANTHER" id="PTHR10783:SF103">
    <property type="entry name" value="SOLUTE CARRIER FAMILY 53 MEMBER 1"/>
    <property type="match status" value="1"/>
</dbReference>
<evidence type="ECO:0000256" key="5">
    <source>
        <dbReference type="ARBA" id="ARBA00023136"/>
    </source>
</evidence>
<evidence type="ECO:0000256" key="2">
    <source>
        <dbReference type="ARBA" id="ARBA00009665"/>
    </source>
</evidence>
<keyword evidence="3 7" id="KW-0812">Transmembrane</keyword>
<dbReference type="PANTHER" id="PTHR10783">
    <property type="entry name" value="XENOTROPIC AND POLYTROPIC RETROVIRUS RECEPTOR 1-RELATED"/>
    <property type="match status" value="1"/>
</dbReference>
<dbReference type="GO" id="GO:0005886">
    <property type="term" value="C:plasma membrane"/>
    <property type="evidence" value="ECO:0007669"/>
    <property type="project" value="TreeGrafter"/>
</dbReference>
<dbReference type="InterPro" id="IPR004342">
    <property type="entry name" value="EXS_C"/>
</dbReference>
<dbReference type="PROSITE" id="PS51382">
    <property type="entry name" value="SPX"/>
    <property type="match status" value="1"/>
</dbReference>
<comment type="caution">
    <text evidence="10">The sequence shown here is derived from an EMBL/GenBank/DDBJ whole genome shotgun (WGS) entry which is preliminary data.</text>
</comment>
<feature type="transmembrane region" description="Helical" evidence="7">
    <location>
        <begin position="626"/>
        <end position="646"/>
    </location>
</feature>
<keyword evidence="11" id="KW-1185">Reference proteome</keyword>
<feature type="transmembrane region" description="Helical" evidence="7">
    <location>
        <begin position="666"/>
        <end position="689"/>
    </location>
</feature>
<proteinExistence type="inferred from homology"/>
<feature type="transmembrane region" description="Helical" evidence="7">
    <location>
        <begin position="461"/>
        <end position="483"/>
    </location>
</feature>
<keyword evidence="5 7" id="KW-0472">Membrane</keyword>
<dbReference type="GO" id="GO:0005794">
    <property type="term" value="C:Golgi apparatus"/>
    <property type="evidence" value="ECO:0007669"/>
    <property type="project" value="TreeGrafter"/>
</dbReference>
<comment type="similarity">
    <text evidence="2">Belongs to the SYG1 (TC 2.A.94) family.</text>
</comment>